<name>A0AAC9F7N2_9ALTE</name>
<protein>
    <submittedName>
        <fullName evidence="2">Uncharacterized protein</fullName>
    </submittedName>
</protein>
<gene>
    <name evidence="2" type="ORF">AV942_20190</name>
</gene>
<accession>A0AAC9F7N2</accession>
<evidence type="ECO:0000256" key="1">
    <source>
        <dbReference type="SAM" id="Phobius"/>
    </source>
</evidence>
<evidence type="ECO:0000313" key="3">
    <source>
        <dbReference type="Proteomes" id="UP000061468"/>
    </source>
</evidence>
<feature type="transmembrane region" description="Helical" evidence="1">
    <location>
        <begin position="6"/>
        <end position="22"/>
    </location>
</feature>
<organism evidence="2 3">
    <name type="scientific">Alteromonas mediterranea</name>
    <dbReference type="NCBI Taxonomy" id="314275"/>
    <lineage>
        <taxon>Bacteria</taxon>
        <taxon>Pseudomonadati</taxon>
        <taxon>Pseudomonadota</taxon>
        <taxon>Gammaproteobacteria</taxon>
        <taxon>Alteromonadales</taxon>
        <taxon>Alteromonadaceae</taxon>
        <taxon>Alteromonas/Salinimonas group</taxon>
        <taxon>Alteromonas</taxon>
    </lineage>
</organism>
<dbReference type="AlphaFoldDB" id="A0AAC9F7N2"/>
<reference evidence="2 3" key="1">
    <citation type="submission" date="2015-12" db="EMBL/GenBank/DDBJ databases">
        <title>Intraspecies pangenome expansion in the marine bacterium Alteromonas.</title>
        <authorList>
            <person name="Lopez-Perez M."/>
            <person name="Rodriguez-Valera F."/>
        </authorList>
    </citation>
    <scope>NUCLEOTIDE SEQUENCE [LARGE SCALE GENOMIC DNA]</scope>
    <source>
        <strain evidence="2 3">UM8</strain>
    </source>
</reference>
<dbReference type="EMBL" id="CP013928">
    <property type="protein sequence ID" value="AMJ80440.1"/>
    <property type="molecule type" value="Genomic_DNA"/>
</dbReference>
<keyword evidence="1" id="KW-0472">Membrane</keyword>
<keyword evidence="1" id="KW-0812">Transmembrane</keyword>
<keyword evidence="1" id="KW-1133">Transmembrane helix</keyword>
<dbReference type="Proteomes" id="UP000061468">
    <property type="component" value="Chromosome"/>
</dbReference>
<proteinExistence type="predicted"/>
<sequence length="83" mass="10128">MAIPIKLFDLYFMLLIYIKLLFRSINDRYAYFHSKLRFKNRLITCKFEAVRFFTQSIVDNIVDFYALFTSKPVDKVQYRLKNN</sequence>
<evidence type="ECO:0000313" key="2">
    <source>
        <dbReference type="EMBL" id="AMJ80440.1"/>
    </source>
</evidence>